<evidence type="ECO:0000313" key="2">
    <source>
        <dbReference type="Proteomes" id="UP000439022"/>
    </source>
</evidence>
<dbReference type="EMBL" id="WKJO01000001">
    <property type="protein sequence ID" value="MRX22136.1"/>
    <property type="molecule type" value="Genomic_DNA"/>
</dbReference>
<keyword evidence="2" id="KW-1185">Reference proteome</keyword>
<dbReference type="RefSeq" id="WP_151162679.1">
    <property type="nucleotide sequence ID" value="NZ_WKJO01000001.1"/>
</dbReference>
<comment type="caution">
    <text evidence="1">The sequence shown here is derived from an EMBL/GenBank/DDBJ whole genome shotgun (WGS) entry which is preliminary data.</text>
</comment>
<protein>
    <submittedName>
        <fullName evidence="1">Uncharacterized protein</fullName>
    </submittedName>
</protein>
<dbReference type="AlphaFoldDB" id="A0A6A8GGW7"/>
<sequence>MSNTVYYHHPDDNQYSLAYVTEDRDSIHSSDSDAKIERFDFGTPFYVLYTNNGASGTVDDIDDKFDQALDSFDSDDRIITLRYLQIFEGVIEEKELEEGEKLGIYKNIEVENIPDALSQIDWTGAAVDVAGQLMSTLILKHALPNANHRTSISLAEWYLESAQSGFSLPKLATQDYDWQRWVDDYIAESKRILTVRRNTTAFSFLQDWGCEVVERKGDISIKLADYDLTLPRSKALTQYAQKHADLCTEFMIDSVERGGHTELIRISGPTKSDFATYLSESA</sequence>
<reference evidence="1 2" key="1">
    <citation type="submission" date="2019-11" db="EMBL/GenBank/DDBJ databases">
        <title>Whole genome sequence of Haloferax sp. MBLA0076.</title>
        <authorList>
            <person name="Seo M.-J."/>
            <person name="Cho E.-S."/>
        </authorList>
    </citation>
    <scope>NUCLEOTIDE SEQUENCE [LARGE SCALE GENOMIC DNA]</scope>
    <source>
        <strain evidence="1 2">MBLA0076</strain>
    </source>
</reference>
<evidence type="ECO:0000313" key="1">
    <source>
        <dbReference type="EMBL" id="MRX22136.1"/>
    </source>
</evidence>
<gene>
    <name evidence="1" type="ORF">GJR96_09235</name>
</gene>
<organism evidence="1 2">
    <name type="scientific">Haloferax litoreum</name>
    <dbReference type="NCBI Taxonomy" id="2666140"/>
    <lineage>
        <taxon>Archaea</taxon>
        <taxon>Methanobacteriati</taxon>
        <taxon>Methanobacteriota</taxon>
        <taxon>Stenosarchaea group</taxon>
        <taxon>Halobacteria</taxon>
        <taxon>Halobacteriales</taxon>
        <taxon>Haloferacaceae</taxon>
        <taxon>Haloferax</taxon>
    </lineage>
</organism>
<dbReference type="Pfam" id="PF26511">
    <property type="entry name" value="DUF8172"/>
    <property type="match status" value="1"/>
</dbReference>
<accession>A0A6A8GGW7</accession>
<dbReference type="Proteomes" id="UP000439022">
    <property type="component" value="Unassembled WGS sequence"/>
</dbReference>
<name>A0A6A8GGW7_9EURY</name>
<dbReference type="InterPro" id="IPR058485">
    <property type="entry name" value="DUF8172"/>
</dbReference>
<proteinExistence type="predicted"/>